<evidence type="ECO:0000256" key="4">
    <source>
        <dbReference type="ARBA" id="ARBA00022679"/>
    </source>
</evidence>
<evidence type="ECO:0000313" key="12">
    <source>
        <dbReference type="Proteomes" id="UP000320078"/>
    </source>
</evidence>
<keyword evidence="5 7" id="KW-0949">S-adenosyl-L-methionine</keyword>
<keyword evidence="1 7" id="KW-0963">Cytoplasm</keyword>
<comment type="subcellular location">
    <subcellularLocation>
        <location evidence="7">Cytoplasm</location>
    </subcellularLocation>
</comment>
<evidence type="ECO:0000256" key="3">
    <source>
        <dbReference type="ARBA" id="ARBA00022603"/>
    </source>
</evidence>
<sequence>MKNKHVIKKKYGQNFLNDLHLLKMIVDKTNLKNKNVVEIGPGKGSLTNFILPQAKKVLAYEIDIFLKPFLIFDNYSDKINIIYTDVLNRDLEKDFKHFFPEEEDIVLIGNLPYYLTTVLLSKILFLNKIKIFTVLIQKEVALRILSTECKKNYGSLSVIMQSLTKIEKIKLVKKDMFYPKPKVDGMVLKFTKICFEKAKKDFLQNEFYTFVKASFKQKRKTLINNLSIYFCVSKEKLLFFFQKYQININIRAEQIDTLRFQKIAFLFYNFFQFKKKL</sequence>
<dbReference type="GO" id="GO:0052908">
    <property type="term" value="F:16S rRNA (adenine(1518)-N(6)/adenine(1519)-N(6))-dimethyltransferase activity"/>
    <property type="evidence" value="ECO:0007669"/>
    <property type="project" value="UniProtKB-EC"/>
</dbReference>
<evidence type="ECO:0000256" key="1">
    <source>
        <dbReference type="ARBA" id="ARBA00022490"/>
    </source>
</evidence>
<dbReference type="PROSITE" id="PS01131">
    <property type="entry name" value="RRNA_A_DIMETH"/>
    <property type="match status" value="1"/>
</dbReference>
<dbReference type="EMBL" id="VIAE01000010">
    <property type="protein sequence ID" value="TVY12125.1"/>
    <property type="molecule type" value="Genomic_DNA"/>
</dbReference>
<dbReference type="InterPro" id="IPR020598">
    <property type="entry name" value="rRNA_Ade_methylase_Trfase_N"/>
</dbReference>
<keyword evidence="12" id="KW-1185">Reference proteome</keyword>
<evidence type="ECO:0000256" key="8">
    <source>
        <dbReference type="PROSITE-ProRule" id="PRU01026"/>
    </source>
</evidence>
<feature type="binding site" evidence="7 8">
    <location>
        <position position="61"/>
    </location>
    <ligand>
        <name>S-adenosyl-L-methionine</name>
        <dbReference type="ChEBI" id="CHEBI:59789"/>
    </ligand>
</feature>
<evidence type="ECO:0000313" key="11">
    <source>
        <dbReference type="EMBL" id="TVY12125.1"/>
    </source>
</evidence>
<dbReference type="AlphaFoldDB" id="A0A559KJ14"/>
<dbReference type="InterPro" id="IPR020596">
    <property type="entry name" value="rRNA_Ade_Mease_Trfase_CS"/>
</dbReference>
<accession>A0A559KJ14</accession>
<dbReference type="SMART" id="SM00650">
    <property type="entry name" value="rADc"/>
    <property type="match status" value="1"/>
</dbReference>
<dbReference type="Proteomes" id="UP000320078">
    <property type="component" value="Unassembled WGS sequence"/>
</dbReference>
<dbReference type="InterPro" id="IPR011530">
    <property type="entry name" value="rRNA_adenine_dimethylase"/>
</dbReference>
<dbReference type="PROSITE" id="PS51689">
    <property type="entry name" value="SAM_RNA_A_N6_MT"/>
    <property type="match status" value="1"/>
</dbReference>
<comment type="caution">
    <text evidence="11">The sequence shown here is derived from an EMBL/GenBank/DDBJ whole genome shotgun (WGS) entry which is preliminary data.</text>
</comment>
<dbReference type="InterPro" id="IPR001737">
    <property type="entry name" value="KsgA/Erm"/>
</dbReference>
<name>A0A559KJ14_9MOLU</name>
<dbReference type="PANTHER" id="PTHR11727:SF7">
    <property type="entry name" value="DIMETHYLADENOSINE TRANSFERASE-RELATED"/>
    <property type="match status" value="1"/>
</dbReference>
<comment type="function">
    <text evidence="7">Specifically dimethylates two adjacent adenosines (A1518 and A1519) in the loop of a conserved hairpin near the 3'-end of 16S rRNA in the 30S particle. May play a critical role in biogenesis of 30S subunits.</text>
</comment>
<dbReference type="Gene3D" id="3.40.50.150">
    <property type="entry name" value="Vaccinia Virus protein VP39"/>
    <property type="match status" value="1"/>
</dbReference>
<gene>
    <name evidence="7 11" type="primary">ksgA</name>
    <name evidence="7" type="synonym">rsmA</name>
    <name evidence="10" type="ORF">MDPP_00334</name>
    <name evidence="11" type="ORF">MDPP_00337</name>
</gene>
<feature type="binding site" evidence="7 8">
    <location>
        <position position="85"/>
    </location>
    <ligand>
        <name>S-adenosyl-L-methionine</name>
        <dbReference type="ChEBI" id="CHEBI:59789"/>
    </ligand>
</feature>
<evidence type="ECO:0000256" key="7">
    <source>
        <dbReference type="HAMAP-Rule" id="MF_00607"/>
    </source>
</evidence>
<organism evidence="11 12">
    <name type="scientific">Candidatus Phytoplasma pini</name>
    <dbReference type="NCBI Taxonomy" id="267362"/>
    <lineage>
        <taxon>Bacteria</taxon>
        <taxon>Bacillati</taxon>
        <taxon>Mycoplasmatota</taxon>
        <taxon>Mollicutes</taxon>
        <taxon>Acholeplasmatales</taxon>
        <taxon>Acholeplasmataceae</taxon>
        <taxon>Candidatus Phytoplasma</taxon>
    </lineage>
</organism>
<evidence type="ECO:0000259" key="9">
    <source>
        <dbReference type="SMART" id="SM00650"/>
    </source>
</evidence>
<keyword evidence="4 7" id="KW-0808">Transferase</keyword>
<dbReference type="EC" id="2.1.1.182" evidence="7"/>
<keyword evidence="3 7" id="KW-0489">Methyltransferase</keyword>
<feature type="binding site" evidence="7 8">
    <location>
        <position position="40"/>
    </location>
    <ligand>
        <name>S-adenosyl-L-methionine</name>
        <dbReference type="ChEBI" id="CHEBI:59789"/>
    </ligand>
</feature>
<keyword evidence="6 7" id="KW-0694">RNA-binding</keyword>
<dbReference type="RefSeq" id="WP_144658527.1">
    <property type="nucleotide sequence ID" value="NZ_VIAE01000010.1"/>
</dbReference>
<comment type="similarity">
    <text evidence="7">Belongs to the class I-like SAM-binding methyltransferase superfamily. rRNA adenine N(6)-methyltransferase family. RsmA subfamily.</text>
</comment>
<keyword evidence="2 7" id="KW-0698">rRNA processing</keyword>
<dbReference type="SUPFAM" id="SSF53335">
    <property type="entry name" value="S-adenosyl-L-methionine-dependent methyltransferases"/>
    <property type="match status" value="1"/>
</dbReference>
<dbReference type="InterPro" id="IPR023165">
    <property type="entry name" value="rRNA_Ade_diMease-like_C"/>
</dbReference>
<dbReference type="GO" id="GO:0005829">
    <property type="term" value="C:cytosol"/>
    <property type="evidence" value="ECO:0007669"/>
    <property type="project" value="TreeGrafter"/>
</dbReference>
<protein>
    <recommendedName>
        <fullName evidence="7">Ribosomal RNA small subunit methyltransferase A</fullName>
        <ecNumber evidence="7">2.1.1.182</ecNumber>
    </recommendedName>
    <alternativeName>
        <fullName evidence="7">16S rRNA (adenine(1518)-N(6)/adenine(1519)-N(6))-dimethyltransferase</fullName>
    </alternativeName>
    <alternativeName>
        <fullName evidence="7">16S rRNA dimethyladenosine transferase</fullName>
    </alternativeName>
    <alternativeName>
        <fullName evidence="7">16S rRNA dimethylase</fullName>
    </alternativeName>
    <alternativeName>
        <fullName evidence="7">S-adenosylmethionine-6-N', N'-adenosyl(rRNA) dimethyltransferase</fullName>
    </alternativeName>
</protein>
<evidence type="ECO:0000256" key="6">
    <source>
        <dbReference type="ARBA" id="ARBA00022884"/>
    </source>
</evidence>
<dbReference type="InterPro" id="IPR029063">
    <property type="entry name" value="SAM-dependent_MTases_sf"/>
</dbReference>
<feature type="binding site" evidence="7 8">
    <location>
        <position position="16"/>
    </location>
    <ligand>
        <name>S-adenosyl-L-methionine</name>
        <dbReference type="ChEBI" id="CHEBI:59789"/>
    </ligand>
</feature>
<dbReference type="Pfam" id="PF00398">
    <property type="entry name" value="RrnaAD"/>
    <property type="match status" value="1"/>
</dbReference>
<dbReference type="NCBIfam" id="TIGR00755">
    <property type="entry name" value="ksgA"/>
    <property type="match status" value="1"/>
</dbReference>
<evidence type="ECO:0000313" key="10">
    <source>
        <dbReference type="EMBL" id="TVY12122.1"/>
    </source>
</evidence>
<dbReference type="HAMAP" id="MF_00607">
    <property type="entry name" value="16SrRNA_methyltr_A"/>
    <property type="match status" value="1"/>
</dbReference>
<reference evidence="11 12" key="1">
    <citation type="submission" date="2019-06" db="EMBL/GenBank/DDBJ databases">
        <title>Draft Genome Sequence of Candidatus Phytoplasma pini-Related Strain MDPP: A Resource for Comparative Genomics of Gymnosperm-infecting Phytoplasmas.</title>
        <authorList>
            <person name="Cai W."/>
            <person name="Costanzo S."/>
            <person name="Shao J."/>
            <person name="Zhao Y."/>
            <person name="Davis R."/>
        </authorList>
    </citation>
    <scope>NUCLEOTIDE SEQUENCE [LARGE SCALE GENOMIC DNA]</scope>
    <source>
        <strain evidence="11 12">MDPP</strain>
    </source>
</reference>
<comment type="catalytic activity">
    <reaction evidence="7">
        <text>adenosine(1518)/adenosine(1519) in 16S rRNA + 4 S-adenosyl-L-methionine = N(6)-dimethyladenosine(1518)/N(6)-dimethyladenosine(1519) in 16S rRNA + 4 S-adenosyl-L-homocysteine + 4 H(+)</text>
        <dbReference type="Rhea" id="RHEA:19609"/>
        <dbReference type="Rhea" id="RHEA-COMP:10232"/>
        <dbReference type="Rhea" id="RHEA-COMP:10233"/>
        <dbReference type="ChEBI" id="CHEBI:15378"/>
        <dbReference type="ChEBI" id="CHEBI:57856"/>
        <dbReference type="ChEBI" id="CHEBI:59789"/>
        <dbReference type="ChEBI" id="CHEBI:74411"/>
        <dbReference type="ChEBI" id="CHEBI:74493"/>
        <dbReference type="EC" id="2.1.1.182"/>
    </reaction>
</comment>
<evidence type="ECO:0000256" key="2">
    <source>
        <dbReference type="ARBA" id="ARBA00022552"/>
    </source>
</evidence>
<evidence type="ECO:0000256" key="5">
    <source>
        <dbReference type="ARBA" id="ARBA00022691"/>
    </source>
</evidence>
<feature type="domain" description="Ribosomal RNA adenine methylase transferase N-terminal" evidence="9">
    <location>
        <begin position="21"/>
        <end position="194"/>
    </location>
</feature>
<feature type="binding site" evidence="7 8">
    <location>
        <position position="110"/>
    </location>
    <ligand>
        <name>S-adenosyl-L-methionine</name>
        <dbReference type="ChEBI" id="CHEBI:59789"/>
    </ligand>
</feature>
<feature type="binding site" evidence="7 8">
    <location>
        <position position="14"/>
    </location>
    <ligand>
        <name>S-adenosyl-L-methionine</name>
        <dbReference type="ChEBI" id="CHEBI:59789"/>
    </ligand>
</feature>
<proteinExistence type="inferred from homology"/>
<dbReference type="GO" id="GO:0003723">
    <property type="term" value="F:RNA binding"/>
    <property type="evidence" value="ECO:0007669"/>
    <property type="project" value="UniProtKB-UniRule"/>
</dbReference>
<dbReference type="PANTHER" id="PTHR11727">
    <property type="entry name" value="DIMETHYLADENOSINE TRANSFERASE"/>
    <property type="match status" value="1"/>
</dbReference>
<dbReference type="EMBL" id="VIAE01000010">
    <property type="protein sequence ID" value="TVY12122.1"/>
    <property type="molecule type" value="Genomic_DNA"/>
</dbReference>
<dbReference type="OrthoDB" id="9814755at2"/>
<dbReference type="Gene3D" id="1.10.8.100">
    <property type="entry name" value="Ribosomal RNA adenine dimethylase-like, domain 2"/>
    <property type="match status" value="1"/>
</dbReference>